<proteinExistence type="predicted"/>
<gene>
    <name evidence="1" type="ORF">VP01_1847g3</name>
</gene>
<name>A0A0L6VFJ7_9BASI</name>
<dbReference type="VEuPathDB" id="FungiDB:VP01_1847g3"/>
<dbReference type="EMBL" id="LAVV01006667">
    <property type="protein sequence ID" value="KNZ58855.1"/>
    <property type="molecule type" value="Genomic_DNA"/>
</dbReference>
<protein>
    <submittedName>
        <fullName evidence="1">Uncharacterized protein</fullName>
    </submittedName>
</protein>
<dbReference type="AlphaFoldDB" id="A0A0L6VFJ7"/>
<evidence type="ECO:0000313" key="1">
    <source>
        <dbReference type="EMBL" id="KNZ58855.1"/>
    </source>
</evidence>
<evidence type="ECO:0000313" key="2">
    <source>
        <dbReference type="Proteomes" id="UP000037035"/>
    </source>
</evidence>
<dbReference type="Proteomes" id="UP000037035">
    <property type="component" value="Unassembled WGS sequence"/>
</dbReference>
<organism evidence="1 2">
    <name type="scientific">Puccinia sorghi</name>
    <dbReference type="NCBI Taxonomy" id="27349"/>
    <lineage>
        <taxon>Eukaryota</taxon>
        <taxon>Fungi</taxon>
        <taxon>Dikarya</taxon>
        <taxon>Basidiomycota</taxon>
        <taxon>Pucciniomycotina</taxon>
        <taxon>Pucciniomycetes</taxon>
        <taxon>Pucciniales</taxon>
        <taxon>Pucciniaceae</taxon>
        <taxon>Puccinia</taxon>
    </lineage>
</organism>
<accession>A0A0L6VFJ7</accession>
<keyword evidence="2" id="KW-1185">Reference proteome</keyword>
<comment type="caution">
    <text evidence="1">The sequence shown here is derived from an EMBL/GenBank/DDBJ whole genome shotgun (WGS) entry which is preliminary data.</text>
</comment>
<sequence>MLKDENNKQARDFVETSGNAGLFSGLVEYGILESLWEELLDIKECCGICCW</sequence>
<reference evidence="1 2" key="1">
    <citation type="submission" date="2015-08" db="EMBL/GenBank/DDBJ databases">
        <title>Next Generation Sequencing and Analysis of the Genome of Puccinia sorghi L Schw, the Causal Agent of Maize Common Rust.</title>
        <authorList>
            <person name="Rochi L."/>
            <person name="Burguener G."/>
            <person name="Darino M."/>
            <person name="Turjanski A."/>
            <person name="Kreff E."/>
            <person name="Dieguez M.J."/>
            <person name="Sacco F."/>
        </authorList>
    </citation>
    <scope>NUCLEOTIDE SEQUENCE [LARGE SCALE GENOMIC DNA]</scope>
    <source>
        <strain evidence="1 2">RO10H11247</strain>
    </source>
</reference>